<organism evidence="1 2">
    <name type="scientific">Metarhizobium album</name>
    <dbReference type="NCBI Taxonomy" id="2182425"/>
    <lineage>
        <taxon>Bacteria</taxon>
        <taxon>Pseudomonadati</taxon>
        <taxon>Pseudomonadota</taxon>
        <taxon>Alphaproteobacteria</taxon>
        <taxon>Hyphomicrobiales</taxon>
        <taxon>Rhizobiaceae</taxon>
        <taxon>Metarhizobium</taxon>
    </lineage>
</organism>
<accession>A0A2U2DV11</accession>
<evidence type="ECO:0000313" key="2">
    <source>
        <dbReference type="Proteomes" id="UP000245252"/>
    </source>
</evidence>
<protein>
    <submittedName>
        <fullName evidence="1">Uncharacterized protein</fullName>
    </submittedName>
</protein>
<dbReference type="Proteomes" id="UP000245252">
    <property type="component" value="Unassembled WGS sequence"/>
</dbReference>
<keyword evidence="2" id="KW-1185">Reference proteome</keyword>
<gene>
    <name evidence="1" type="ORF">DEM27_05715</name>
</gene>
<name>A0A2U2DV11_9HYPH</name>
<reference evidence="1 2" key="1">
    <citation type="submission" date="2018-05" db="EMBL/GenBank/DDBJ databases">
        <title>The draft genome of strain NS-104.</title>
        <authorList>
            <person name="Hang P."/>
            <person name="Jiang J."/>
        </authorList>
    </citation>
    <scope>NUCLEOTIDE SEQUENCE [LARGE SCALE GENOMIC DNA]</scope>
    <source>
        <strain evidence="1 2">NS-104</strain>
    </source>
</reference>
<dbReference type="RefSeq" id="WP_109457240.1">
    <property type="nucleotide sequence ID" value="NZ_QFBC01000002.1"/>
</dbReference>
<proteinExistence type="predicted"/>
<dbReference type="EMBL" id="QFBC01000002">
    <property type="protein sequence ID" value="PWE57137.1"/>
    <property type="molecule type" value="Genomic_DNA"/>
</dbReference>
<evidence type="ECO:0000313" key="1">
    <source>
        <dbReference type="EMBL" id="PWE57137.1"/>
    </source>
</evidence>
<dbReference type="OrthoDB" id="8410111at2"/>
<dbReference type="AlphaFoldDB" id="A0A2U2DV11"/>
<sequence>MPAYLPFNVIGATQALNASTHGSPAIVTVNRAAGSTLTLPAAYGSGTEFDIVVGTTITSNNLIIQVANASDVMTGHCVMLQDAGDTVSGFETAADSDTITMNGSTKGGIKGDRVRLKDIATNLWQVQILCAGTGTEVTPFSAAVS</sequence>
<comment type="caution">
    <text evidence="1">The sequence shown here is derived from an EMBL/GenBank/DDBJ whole genome shotgun (WGS) entry which is preliminary data.</text>
</comment>